<proteinExistence type="predicted"/>
<evidence type="ECO:0000313" key="2">
    <source>
        <dbReference type="Proteomes" id="UP000580250"/>
    </source>
</evidence>
<dbReference type="Proteomes" id="UP000580250">
    <property type="component" value="Unassembled WGS sequence"/>
</dbReference>
<dbReference type="EMBL" id="CAJEWN010000745">
    <property type="protein sequence ID" value="CAD2189366.1"/>
    <property type="molecule type" value="Genomic_DNA"/>
</dbReference>
<reference evidence="1 2" key="1">
    <citation type="submission" date="2020-08" db="EMBL/GenBank/DDBJ databases">
        <authorList>
            <person name="Koutsovoulos G."/>
            <person name="Danchin GJ E."/>
        </authorList>
    </citation>
    <scope>NUCLEOTIDE SEQUENCE [LARGE SCALE GENOMIC DNA]</scope>
</reference>
<evidence type="ECO:0000313" key="1">
    <source>
        <dbReference type="EMBL" id="CAD2189366.1"/>
    </source>
</evidence>
<sequence length="100" mass="12522">MNFYRQRFFHVLAFRLCCCFFSNTWFVPDEYFQLDVCNLIVFLFLEFAQFQHFLRNILFKNNFHKNYKTFSEISLEIIFILKNLFGYFMMQNNRYLIVIF</sequence>
<comment type="caution">
    <text evidence="1">The sequence shown here is derived from an EMBL/GenBank/DDBJ whole genome shotgun (WGS) entry which is preliminary data.</text>
</comment>
<dbReference type="AlphaFoldDB" id="A0A6V7WRC0"/>
<name>A0A6V7WRC0_MELEN</name>
<organism evidence="1 2">
    <name type="scientific">Meloidogyne enterolobii</name>
    <name type="common">Root-knot nematode worm</name>
    <name type="synonym">Meloidogyne mayaguensis</name>
    <dbReference type="NCBI Taxonomy" id="390850"/>
    <lineage>
        <taxon>Eukaryota</taxon>
        <taxon>Metazoa</taxon>
        <taxon>Ecdysozoa</taxon>
        <taxon>Nematoda</taxon>
        <taxon>Chromadorea</taxon>
        <taxon>Rhabditida</taxon>
        <taxon>Tylenchina</taxon>
        <taxon>Tylenchomorpha</taxon>
        <taxon>Tylenchoidea</taxon>
        <taxon>Meloidogynidae</taxon>
        <taxon>Meloidogyninae</taxon>
        <taxon>Meloidogyne</taxon>
    </lineage>
</organism>
<gene>
    <name evidence="1" type="ORF">MENT_LOCUS42084</name>
</gene>
<accession>A0A6V7WRC0</accession>
<protein>
    <submittedName>
        <fullName evidence="1">Uncharacterized protein</fullName>
    </submittedName>
</protein>